<evidence type="ECO:0000313" key="2">
    <source>
        <dbReference type="EMBL" id="KAB0803079.1"/>
    </source>
</evidence>
<evidence type="ECO:0000313" key="3">
    <source>
        <dbReference type="Proteomes" id="UP000327044"/>
    </source>
</evidence>
<gene>
    <name evidence="2" type="ORF">PPYR_00049</name>
</gene>
<dbReference type="Proteomes" id="UP000327044">
    <property type="component" value="Unassembled WGS sequence"/>
</dbReference>
<proteinExistence type="predicted"/>
<feature type="region of interest" description="Disordered" evidence="1">
    <location>
        <begin position="144"/>
        <end position="166"/>
    </location>
</feature>
<sequence>MNEDEDMGFVGTTGLRKRKQLNKKTTKRMENTLGKGRKVKNVPCKIRCQNQCAKNFTEMERHNIHEFYWGLGNYERQRNWLLACVENKPIRRRIQIASVSRRHNSYKYFINWDDKRIEVCQQYLLNTLDISQMTLRYAVNNGLHKSAKPDGRGKHAPHNKTPHKDKEEIHNFIKSLPAVPSHYCRNKTTRKYLPLELRNISFLYRLFLKHQDGNGSTAKPSLNIFREVFLKDFNLGFHQPKKDKCRICECRKDSDFKETEDSKESFEKHLQLKEKSKEMFLTDQKKGLTDDSYVCASFDLQKVLNTPHGDNLLLYYSRKYSFYNETVYESGTRNGICFTWGESDGSRGCNEISTVIFKYLEILDRKATKHAILYCDSCSGQNRNRVMLVMLQKFLQDTAKTIQTIKIVFLLPGHAGGFHSRNN</sequence>
<accession>A0A5N4B0F8</accession>
<dbReference type="InParanoid" id="A0A5N4B0F8"/>
<reference evidence="2 3" key="1">
    <citation type="journal article" date="2018" name="Elife">
        <title>Firefly genomes illuminate parallel origins of bioluminescence in beetles.</title>
        <authorList>
            <person name="Fallon T.R."/>
            <person name="Lower S.E."/>
            <person name="Chang C.H."/>
            <person name="Bessho-Uehara M."/>
            <person name="Martin G.J."/>
            <person name="Bewick A.J."/>
            <person name="Behringer M."/>
            <person name="Debat H.J."/>
            <person name="Wong I."/>
            <person name="Day J.C."/>
            <person name="Suvorov A."/>
            <person name="Silva C.J."/>
            <person name="Stanger-Hall K.F."/>
            <person name="Hall D.W."/>
            <person name="Schmitz R.J."/>
            <person name="Nelson D.R."/>
            <person name="Lewis S.M."/>
            <person name="Shigenobu S."/>
            <person name="Bybee S.M."/>
            <person name="Larracuente A.M."/>
            <person name="Oba Y."/>
            <person name="Weng J.K."/>
        </authorList>
    </citation>
    <scope>NUCLEOTIDE SEQUENCE [LARGE SCALE GENOMIC DNA]</scope>
    <source>
        <strain evidence="2">1611_PpyrPB1</strain>
        <tissue evidence="2">Whole body</tissue>
    </source>
</reference>
<dbReference type="PANTHER" id="PTHR10773">
    <property type="entry name" value="DNA-DIRECTED RNA POLYMERASES I, II, AND III SUBUNIT RPABC2"/>
    <property type="match status" value="1"/>
</dbReference>
<dbReference type="EMBL" id="VVIM01000001">
    <property type="protein sequence ID" value="KAB0803079.1"/>
    <property type="molecule type" value="Genomic_DNA"/>
</dbReference>
<dbReference type="AlphaFoldDB" id="A0A5N4B0F8"/>
<dbReference type="PANTHER" id="PTHR10773:SF19">
    <property type="match status" value="1"/>
</dbReference>
<comment type="caution">
    <text evidence="2">The sequence shown here is derived from an EMBL/GenBank/DDBJ whole genome shotgun (WGS) entry which is preliminary data.</text>
</comment>
<organism evidence="2 3">
    <name type="scientific">Photinus pyralis</name>
    <name type="common">Common eastern firefly</name>
    <name type="synonym">Lampyris pyralis</name>
    <dbReference type="NCBI Taxonomy" id="7054"/>
    <lineage>
        <taxon>Eukaryota</taxon>
        <taxon>Metazoa</taxon>
        <taxon>Ecdysozoa</taxon>
        <taxon>Arthropoda</taxon>
        <taxon>Hexapoda</taxon>
        <taxon>Insecta</taxon>
        <taxon>Pterygota</taxon>
        <taxon>Neoptera</taxon>
        <taxon>Endopterygota</taxon>
        <taxon>Coleoptera</taxon>
        <taxon>Polyphaga</taxon>
        <taxon>Elateriformia</taxon>
        <taxon>Elateroidea</taxon>
        <taxon>Lampyridae</taxon>
        <taxon>Lampyrinae</taxon>
        <taxon>Photinus</taxon>
    </lineage>
</organism>
<evidence type="ECO:0000256" key="1">
    <source>
        <dbReference type="SAM" id="MobiDB-lite"/>
    </source>
</evidence>
<protein>
    <submittedName>
        <fullName evidence="2">Uncharacterized protein</fullName>
    </submittedName>
</protein>
<keyword evidence="3" id="KW-1185">Reference proteome</keyword>
<name>A0A5N4B0F8_PHOPY</name>